<dbReference type="InterPro" id="IPR043168">
    <property type="entry name" value="DegV_C"/>
</dbReference>
<keyword evidence="3" id="KW-1185">Reference proteome</keyword>
<accession>A0A6N8U593</accession>
<dbReference type="PANTHER" id="PTHR33434">
    <property type="entry name" value="DEGV DOMAIN-CONTAINING PROTEIN DR_1986-RELATED"/>
    <property type="match status" value="1"/>
</dbReference>
<sequence>MNRIALMCDSSADITKEEAAALDIHVVRMPIVIDGKDYKEELEISDREFIEAMRSDKRITTTQPSLGDFILMWEELLKEYDEVFYIPLSKALSGTCRNAIQLAEKYEGRVTVVDSEYVCSPVVVQLQEARKMFELGYTADEVKKKLETESDMFAILIPEDLKYLKNGGRISPATAALGGLLKIHPLLKVEHGAIDVQDKVRTLPKAHKEGIRVVTENIDPQEYYWMIIDADNREASDQLKKSLESATGQQVMQRVFKPIIMCHVGPGTIGFGRIKKMKY</sequence>
<evidence type="ECO:0000256" key="1">
    <source>
        <dbReference type="ARBA" id="ARBA00023121"/>
    </source>
</evidence>
<dbReference type="SUPFAM" id="SSF82549">
    <property type="entry name" value="DAK1/DegV-like"/>
    <property type="match status" value="1"/>
</dbReference>
<name>A0A6N8U593_9FIRM</name>
<dbReference type="Pfam" id="PF02645">
    <property type="entry name" value="DegV"/>
    <property type="match status" value="1"/>
</dbReference>
<dbReference type="InterPro" id="IPR003797">
    <property type="entry name" value="DegV"/>
</dbReference>
<dbReference type="Gene3D" id="3.30.1180.10">
    <property type="match status" value="1"/>
</dbReference>
<dbReference type="PANTHER" id="PTHR33434:SF2">
    <property type="entry name" value="FATTY ACID-BINDING PROTEIN TM_1468"/>
    <property type="match status" value="1"/>
</dbReference>
<reference evidence="2 3" key="2">
    <citation type="submission" date="2020-01" db="EMBL/GenBank/DDBJ databases">
        <title>Clostridiaceae sp. nov. isolated from the gut of human by culturomics.</title>
        <authorList>
            <person name="Chang Y."/>
        </authorList>
    </citation>
    <scope>NUCLEOTIDE SEQUENCE [LARGE SCALE GENOMIC DNA]</scope>
    <source>
        <strain evidence="2 3">DONG20-135</strain>
    </source>
</reference>
<keyword evidence="1" id="KW-0446">Lipid-binding</keyword>
<dbReference type="InterPro" id="IPR050270">
    <property type="entry name" value="DegV_domain_contain"/>
</dbReference>
<dbReference type="PROSITE" id="PS51482">
    <property type="entry name" value="DEGV"/>
    <property type="match status" value="1"/>
</dbReference>
<dbReference type="AlphaFoldDB" id="A0A6N8U593"/>
<reference evidence="2 3" key="1">
    <citation type="submission" date="2019-12" db="EMBL/GenBank/DDBJ databases">
        <authorList>
            <person name="Yang R."/>
        </authorList>
    </citation>
    <scope>NUCLEOTIDE SEQUENCE [LARGE SCALE GENOMIC DNA]</scope>
    <source>
        <strain evidence="2 3">DONG20-135</strain>
    </source>
</reference>
<dbReference type="Proteomes" id="UP000434036">
    <property type="component" value="Unassembled WGS sequence"/>
</dbReference>
<dbReference type="Gene3D" id="3.40.50.10170">
    <property type="match status" value="1"/>
</dbReference>
<evidence type="ECO:0000313" key="3">
    <source>
        <dbReference type="Proteomes" id="UP000434036"/>
    </source>
</evidence>
<dbReference type="EMBL" id="WUUQ01000002">
    <property type="protein sequence ID" value="MXQ73368.1"/>
    <property type="molecule type" value="Genomic_DNA"/>
</dbReference>
<dbReference type="GO" id="GO:0008289">
    <property type="term" value="F:lipid binding"/>
    <property type="evidence" value="ECO:0007669"/>
    <property type="project" value="UniProtKB-KW"/>
</dbReference>
<evidence type="ECO:0000313" key="2">
    <source>
        <dbReference type="EMBL" id="MXQ73368.1"/>
    </source>
</evidence>
<gene>
    <name evidence="2" type="ORF">GSF08_05425</name>
</gene>
<proteinExistence type="predicted"/>
<dbReference type="NCBIfam" id="TIGR00762">
    <property type="entry name" value="DegV"/>
    <property type="match status" value="1"/>
</dbReference>
<dbReference type="RefSeq" id="WP_160624826.1">
    <property type="nucleotide sequence ID" value="NZ_WUUQ01000002.1"/>
</dbReference>
<comment type="caution">
    <text evidence="2">The sequence shown here is derived from an EMBL/GenBank/DDBJ whole genome shotgun (WGS) entry which is preliminary data.</text>
</comment>
<protein>
    <submittedName>
        <fullName evidence="2">DegV family EDD domain-containing protein</fullName>
    </submittedName>
</protein>
<organism evidence="2 3">
    <name type="scientific">Copranaerobaculum intestinale</name>
    <dbReference type="NCBI Taxonomy" id="2692629"/>
    <lineage>
        <taxon>Bacteria</taxon>
        <taxon>Bacillati</taxon>
        <taxon>Bacillota</taxon>
        <taxon>Erysipelotrichia</taxon>
        <taxon>Erysipelotrichales</taxon>
        <taxon>Erysipelotrichaceae</taxon>
        <taxon>Copranaerobaculum</taxon>
    </lineage>
</organism>